<comment type="subcellular location">
    <subcellularLocation>
        <location evidence="1">Nucleus</location>
    </subcellularLocation>
</comment>
<evidence type="ECO:0000256" key="3">
    <source>
        <dbReference type="ARBA" id="ARBA00023125"/>
    </source>
</evidence>
<evidence type="ECO:0000256" key="2">
    <source>
        <dbReference type="ARBA" id="ARBA00023015"/>
    </source>
</evidence>
<feature type="domain" description="AP2/ERF" evidence="7">
    <location>
        <begin position="343"/>
        <end position="398"/>
    </location>
</feature>
<evidence type="ECO:0000313" key="8">
    <source>
        <dbReference type="EMBL" id="URE37950.1"/>
    </source>
</evidence>
<evidence type="ECO:0000313" key="9">
    <source>
        <dbReference type="Proteomes" id="UP001055439"/>
    </source>
</evidence>
<dbReference type="AlphaFoldDB" id="A0A9E7HQ93"/>
<evidence type="ECO:0000259" key="7">
    <source>
        <dbReference type="SMART" id="SM00380"/>
    </source>
</evidence>
<evidence type="ECO:0000256" key="1">
    <source>
        <dbReference type="ARBA" id="ARBA00004123"/>
    </source>
</evidence>
<dbReference type="GO" id="GO:0003677">
    <property type="term" value="F:DNA binding"/>
    <property type="evidence" value="ECO:0007669"/>
    <property type="project" value="UniProtKB-KW"/>
</dbReference>
<dbReference type="EMBL" id="CP097510">
    <property type="protein sequence ID" value="URE37950.1"/>
    <property type="molecule type" value="Genomic_DNA"/>
</dbReference>
<protein>
    <submittedName>
        <fullName evidence="8">AP2 domain containing protein</fullName>
    </submittedName>
</protein>
<keyword evidence="5" id="KW-0539">Nucleus</keyword>
<dbReference type="SUPFAM" id="SSF54171">
    <property type="entry name" value="DNA-binding domain"/>
    <property type="match status" value="1"/>
</dbReference>
<dbReference type="InterPro" id="IPR016177">
    <property type="entry name" value="DNA-bd_dom_sf"/>
</dbReference>
<dbReference type="GO" id="GO:0005634">
    <property type="term" value="C:nucleus"/>
    <property type="evidence" value="ECO:0007669"/>
    <property type="project" value="UniProtKB-SubCell"/>
</dbReference>
<dbReference type="Proteomes" id="UP001055439">
    <property type="component" value="Chromosome 8"/>
</dbReference>
<proteinExistence type="predicted"/>
<feature type="region of interest" description="Disordered" evidence="6">
    <location>
        <begin position="302"/>
        <end position="331"/>
    </location>
</feature>
<evidence type="ECO:0000256" key="5">
    <source>
        <dbReference type="ARBA" id="ARBA00023242"/>
    </source>
</evidence>
<feature type="region of interest" description="Disordered" evidence="6">
    <location>
        <begin position="456"/>
        <end position="496"/>
    </location>
</feature>
<dbReference type="SMART" id="SM00380">
    <property type="entry name" value="AP2"/>
    <property type="match status" value="1"/>
</dbReference>
<keyword evidence="4" id="KW-0804">Transcription</keyword>
<sequence length="496" mass="54949">MFGHLAGGVGGDAKPTFPHPHWWLQPHGHNKPEENGAEEETQRKTNLIDSGGRKRGRKLLIVAKKGGGCEPSSSSPPASAPAAGVNPVRNRQPFFLGFLLLLLLLVLFRDADVCCHVVRRGGERRLAATSARGFGPRRWVSVIWVHRGAMHWQDKLDLAGEYHLNVQSLGAVSHAGSPKSGVSSRLESGDGKVIKGGALLSANLVEHYGHVPIKLVDRPQKGDSLTTLDHLVEDAGVWIAFEVKLFHGKSSFPVVLPRPIENGNAVESPGQQVKPVSVHPMCSVDTSLQKLVAKSETYPGSSSASGLITSKEEPNHYYPGKEIKRRKRHRRKHYEDQEPCVMRGVYFKNMKWQAAIKVDKKQIHLGTVGSQEDAARLYDRAAFMCGREPNFELAEEEKQELRRYNWEEFLAMTRSAINNKSISKLISVDRMLALQSSAVLISIVFCSLEHQRKLGARRRNKSETQISDNWEKEDGTPASSMSEDDEDDVDANTSVS</sequence>
<keyword evidence="9" id="KW-1185">Reference proteome</keyword>
<keyword evidence="2" id="KW-0805">Transcription regulation</keyword>
<dbReference type="InterPro" id="IPR001471">
    <property type="entry name" value="AP2/ERF_dom"/>
</dbReference>
<feature type="compositionally biased region" description="Basic and acidic residues" evidence="6">
    <location>
        <begin position="310"/>
        <end position="322"/>
    </location>
</feature>
<name>A0A9E7HQ93_9LILI</name>
<dbReference type="InterPro" id="IPR036955">
    <property type="entry name" value="AP2/ERF_dom_sf"/>
</dbReference>
<evidence type="ECO:0000256" key="6">
    <source>
        <dbReference type="SAM" id="MobiDB-lite"/>
    </source>
</evidence>
<organism evidence="8 9">
    <name type="scientific">Musa troglodytarum</name>
    <name type="common">fe'i banana</name>
    <dbReference type="NCBI Taxonomy" id="320322"/>
    <lineage>
        <taxon>Eukaryota</taxon>
        <taxon>Viridiplantae</taxon>
        <taxon>Streptophyta</taxon>
        <taxon>Embryophyta</taxon>
        <taxon>Tracheophyta</taxon>
        <taxon>Spermatophyta</taxon>
        <taxon>Magnoliopsida</taxon>
        <taxon>Liliopsida</taxon>
        <taxon>Zingiberales</taxon>
        <taxon>Musaceae</taxon>
        <taxon>Musa</taxon>
    </lineage>
</organism>
<reference evidence="8" key="1">
    <citation type="submission" date="2022-05" db="EMBL/GenBank/DDBJ databases">
        <title>The Musa troglodytarum L. genome provides insights into the mechanism of non-climacteric behaviour and enrichment of carotenoids.</title>
        <authorList>
            <person name="Wang J."/>
        </authorList>
    </citation>
    <scope>NUCLEOTIDE SEQUENCE</scope>
    <source>
        <tissue evidence="8">Leaf</tissue>
    </source>
</reference>
<keyword evidence="3" id="KW-0238">DNA-binding</keyword>
<dbReference type="Gene3D" id="3.30.730.10">
    <property type="entry name" value="AP2/ERF domain"/>
    <property type="match status" value="1"/>
</dbReference>
<dbReference type="OrthoDB" id="568096at2759"/>
<dbReference type="GO" id="GO:0003700">
    <property type="term" value="F:DNA-binding transcription factor activity"/>
    <property type="evidence" value="ECO:0007669"/>
    <property type="project" value="InterPro"/>
</dbReference>
<accession>A0A9E7HQ93</accession>
<gene>
    <name evidence="8" type="ORF">MUK42_16446</name>
</gene>
<evidence type="ECO:0000256" key="4">
    <source>
        <dbReference type="ARBA" id="ARBA00023163"/>
    </source>
</evidence>
<feature type="region of interest" description="Disordered" evidence="6">
    <location>
        <begin position="16"/>
        <end position="50"/>
    </location>
</feature>